<dbReference type="AlphaFoldDB" id="A0A6A6S497"/>
<proteinExistence type="predicted"/>
<dbReference type="Proteomes" id="UP000799753">
    <property type="component" value="Unassembled WGS sequence"/>
</dbReference>
<dbReference type="CDD" id="cd02231">
    <property type="entry name" value="cupin_BLL6423-like"/>
    <property type="match status" value="1"/>
</dbReference>
<dbReference type="Gene3D" id="2.60.120.10">
    <property type="entry name" value="Jelly Rolls"/>
    <property type="match status" value="1"/>
</dbReference>
<organism evidence="1 2">
    <name type="scientific">Massarina eburnea CBS 473.64</name>
    <dbReference type="NCBI Taxonomy" id="1395130"/>
    <lineage>
        <taxon>Eukaryota</taxon>
        <taxon>Fungi</taxon>
        <taxon>Dikarya</taxon>
        <taxon>Ascomycota</taxon>
        <taxon>Pezizomycotina</taxon>
        <taxon>Dothideomycetes</taxon>
        <taxon>Pleosporomycetidae</taxon>
        <taxon>Pleosporales</taxon>
        <taxon>Massarineae</taxon>
        <taxon>Massarinaceae</taxon>
        <taxon>Massarina</taxon>
    </lineage>
</organism>
<name>A0A6A6S497_9PLEO</name>
<dbReference type="EMBL" id="MU006781">
    <property type="protein sequence ID" value="KAF2642410.1"/>
    <property type="molecule type" value="Genomic_DNA"/>
</dbReference>
<protein>
    <recommendedName>
        <fullName evidence="3">Cupin 2 conserved barrel domain-containing protein</fullName>
    </recommendedName>
</protein>
<dbReference type="PANTHER" id="PTHR36156">
    <property type="entry name" value="SLR2101 PROTEIN"/>
    <property type="match status" value="1"/>
</dbReference>
<reference evidence="1" key="1">
    <citation type="journal article" date="2020" name="Stud. Mycol.">
        <title>101 Dothideomycetes genomes: a test case for predicting lifestyles and emergence of pathogens.</title>
        <authorList>
            <person name="Haridas S."/>
            <person name="Albert R."/>
            <person name="Binder M."/>
            <person name="Bloem J."/>
            <person name="Labutti K."/>
            <person name="Salamov A."/>
            <person name="Andreopoulos B."/>
            <person name="Baker S."/>
            <person name="Barry K."/>
            <person name="Bills G."/>
            <person name="Bluhm B."/>
            <person name="Cannon C."/>
            <person name="Castanera R."/>
            <person name="Culley D."/>
            <person name="Daum C."/>
            <person name="Ezra D."/>
            <person name="Gonzalez J."/>
            <person name="Henrissat B."/>
            <person name="Kuo A."/>
            <person name="Liang C."/>
            <person name="Lipzen A."/>
            <person name="Lutzoni F."/>
            <person name="Magnuson J."/>
            <person name="Mondo S."/>
            <person name="Nolan M."/>
            <person name="Ohm R."/>
            <person name="Pangilinan J."/>
            <person name="Park H.-J."/>
            <person name="Ramirez L."/>
            <person name="Alfaro M."/>
            <person name="Sun H."/>
            <person name="Tritt A."/>
            <person name="Yoshinaga Y."/>
            <person name="Zwiers L.-H."/>
            <person name="Turgeon B."/>
            <person name="Goodwin S."/>
            <person name="Spatafora J."/>
            <person name="Crous P."/>
            <person name="Grigoriev I."/>
        </authorList>
    </citation>
    <scope>NUCLEOTIDE SEQUENCE</scope>
    <source>
        <strain evidence="1">CBS 473.64</strain>
    </source>
</reference>
<dbReference type="OrthoDB" id="5840532at2759"/>
<dbReference type="InterPro" id="IPR011051">
    <property type="entry name" value="RmlC_Cupin_sf"/>
</dbReference>
<dbReference type="InterPro" id="IPR014710">
    <property type="entry name" value="RmlC-like_jellyroll"/>
</dbReference>
<dbReference type="InterPro" id="IPR047142">
    <property type="entry name" value="OryJ/VirC-like"/>
</dbReference>
<keyword evidence="2" id="KW-1185">Reference proteome</keyword>
<evidence type="ECO:0000313" key="2">
    <source>
        <dbReference type="Proteomes" id="UP000799753"/>
    </source>
</evidence>
<dbReference type="PANTHER" id="PTHR36156:SF2">
    <property type="entry name" value="CUPIN TYPE-2 DOMAIN-CONTAINING PROTEIN"/>
    <property type="match status" value="1"/>
</dbReference>
<sequence>MSDLLTNPVPNLPPNKRYIATHDGSGKSIIHSSPPQLYTPMGPNGLARSYATPTMPAHLTNNVDVTSYLSSSSSSPTTHTTPTIVTPTPSGSNLLIVDLAPGGMSHMHRTVTLDYSICVIGRIKMEMDGGAFVELGPGDHVIQRGTMHKWYNASQTEPARLIGVILPCEPFEIPGTGKLLTEEHLST</sequence>
<evidence type="ECO:0008006" key="3">
    <source>
        <dbReference type="Google" id="ProtNLM"/>
    </source>
</evidence>
<dbReference type="SUPFAM" id="SSF51182">
    <property type="entry name" value="RmlC-like cupins"/>
    <property type="match status" value="1"/>
</dbReference>
<gene>
    <name evidence="1" type="ORF">P280DRAFT_447772</name>
</gene>
<evidence type="ECO:0000313" key="1">
    <source>
        <dbReference type="EMBL" id="KAF2642410.1"/>
    </source>
</evidence>
<accession>A0A6A6S497</accession>